<keyword evidence="8" id="KW-1185">Reference proteome</keyword>
<dbReference type="InterPro" id="IPR003115">
    <property type="entry name" value="ParB_N"/>
</dbReference>
<dbReference type="SUPFAM" id="SSF53335">
    <property type="entry name" value="S-adenosyl-L-methionine-dependent methyltransferases"/>
    <property type="match status" value="1"/>
</dbReference>
<evidence type="ECO:0000256" key="3">
    <source>
        <dbReference type="ARBA" id="ARBA00022679"/>
    </source>
</evidence>
<organism evidence="7 8">
    <name type="scientific">Altererythrobacter xiamenensis</name>
    <dbReference type="NCBI Taxonomy" id="1316679"/>
    <lineage>
        <taxon>Bacteria</taxon>
        <taxon>Pseudomonadati</taxon>
        <taxon>Pseudomonadota</taxon>
        <taxon>Alphaproteobacteria</taxon>
        <taxon>Sphingomonadales</taxon>
        <taxon>Erythrobacteraceae</taxon>
        <taxon>Altererythrobacter</taxon>
    </lineage>
</organism>
<dbReference type="InterPro" id="IPR036086">
    <property type="entry name" value="ParB/Sulfiredoxin_sf"/>
</dbReference>
<feature type="compositionally biased region" description="Basic and acidic residues" evidence="5">
    <location>
        <begin position="40"/>
        <end position="49"/>
    </location>
</feature>
<dbReference type="EMBL" id="FXWG01000002">
    <property type="protein sequence ID" value="SMQ69918.1"/>
    <property type="molecule type" value="Genomic_DNA"/>
</dbReference>
<keyword evidence="2 7" id="KW-0489">Methyltransferase</keyword>
<sequence>MNSQDHPKKASPAAAKVDDIKTTSKAPSGGSKKLAAKGKMFSDKMKEQLQAKSRSRRKEHAARTRVVDAASRPARNDLSPELVVTEKPLADLQPSPNRTRITSPEQLEKVISSIRLFGLVMPVLIDQNDVVVSGHILCEAAEQLGFKSVPCISVEHLDNAEIEALALALNRVGETGAWDTDLLRERMIALESDGIDLTSTGFTLPEIDQITLLSQPADGDNDADEFEEDEDDRPVVSRLGDLYQLGVHRLHCADALKAASYEALLEGQLAQCIFSDAPYGCGIEGFVSGLGKHKHEDFLMGAGDLDREELQDFFGTYLGHCKAFSSPGAIIFACMDWRQLDALLLAGLDVGLTRNNIAVWDKGSGGMGGLYRNAHEFVAVFCNGKTAATNNIALGRYGRDRCNIWRYPGANRPGSSSAKALADHPTPKPLPLVEDALLDVTNRGDIVLDPFMGSGSTILAAENTGRICYGIELDPKYVDRAIRRWERETGEPAIHIETGLTFDELAQRRISEGVTSHG</sequence>
<comment type="catalytic activity">
    <reaction evidence="4">
        <text>a 2'-deoxyadenosine in DNA + S-adenosyl-L-methionine = an N(6)-methyl-2'-deoxyadenosine in DNA + S-adenosyl-L-homocysteine + H(+)</text>
        <dbReference type="Rhea" id="RHEA:15197"/>
        <dbReference type="Rhea" id="RHEA-COMP:12418"/>
        <dbReference type="Rhea" id="RHEA-COMP:12419"/>
        <dbReference type="ChEBI" id="CHEBI:15378"/>
        <dbReference type="ChEBI" id="CHEBI:57856"/>
        <dbReference type="ChEBI" id="CHEBI:59789"/>
        <dbReference type="ChEBI" id="CHEBI:90615"/>
        <dbReference type="ChEBI" id="CHEBI:90616"/>
        <dbReference type="EC" id="2.1.1.72"/>
    </reaction>
</comment>
<evidence type="ECO:0000313" key="7">
    <source>
        <dbReference type="EMBL" id="SMQ69918.1"/>
    </source>
</evidence>
<dbReference type="InterPro" id="IPR002941">
    <property type="entry name" value="DNA_methylase_N4/N6"/>
</dbReference>
<feature type="domain" description="ParB-like N-terminal" evidence="6">
    <location>
        <begin position="85"/>
        <end position="171"/>
    </location>
</feature>
<evidence type="ECO:0000256" key="1">
    <source>
        <dbReference type="ARBA" id="ARBA00011900"/>
    </source>
</evidence>
<evidence type="ECO:0000313" key="8">
    <source>
        <dbReference type="Proteomes" id="UP000194420"/>
    </source>
</evidence>
<name>A0A1Y6F4L8_9SPHN</name>
<dbReference type="InterPro" id="IPR001091">
    <property type="entry name" value="RM_Methyltransferase"/>
</dbReference>
<evidence type="ECO:0000256" key="4">
    <source>
        <dbReference type="ARBA" id="ARBA00047942"/>
    </source>
</evidence>
<feature type="region of interest" description="Disordered" evidence="5">
    <location>
        <begin position="1"/>
        <end position="74"/>
    </location>
</feature>
<dbReference type="InterPro" id="IPR029063">
    <property type="entry name" value="SAM-dependent_MTases_sf"/>
</dbReference>
<dbReference type="GO" id="GO:0032259">
    <property type="term" value="P:methylation"/>
    <property type="evidence" value="ECO:0007669"/>
    <property type="project" value="UniProtKB-KW"/>
</dbReference>
<dbReference type="GO" id="GO:0008170">
    <property type="term" value="F:N-methyltransferase activity"/>
    <property type="evidence" value="ECO:0007669"/>
    <property type="project" value="InterPro"/>
</dbReference>
<dbReference type="SUPFAM" id="SSF110849">
    <property type="entry name" value="ParB/Sulfiredoxin"/>
    <property type="match status" value="1"/>
</dbReference>
<dbReference type="SMART" id="SM00470">
    <property type="entry name" value="ParB"/>
    <property type="match status" value="1"/>
</dbReference>
<dbReference type="Proteomes" id="UP000194420">
    <property type="component" value="Unassembled WGS sequence"/>
</dbReference>
<dbReference type="GO" id="GO:0003677">
    <property type="term" value="F:DNA binding"/>
    <property type="evidence" value="ECO:0007669"/>
    <property type="project" value="InterPro"/>
</dbReference>
<gene>
    <name evidence="7" type="ORF">SAMN06297468_2101</name>
</gene>
<dbReference type="Gene3D" id="3.90.1530.10">
    <property type="entry name" value="Conserved hypothetical protein from pyrococcus furiosus pfu- 392566-001, ParB domain"/>
    <property type="match status" value="1"/>
</dbReference>
<dbReference type="AlphaFoldDB" id="A0A1Y6F4L8"/>
<feature type="compositionally biased region" description="Low complexity" evidence="5">
    <location>
        <begin position="24"/>
        <end position="39"/>
    </location>
</feature>
<evidence type="ECO:0000259" key="6">
    <source>
        <dbReference type="SMART" id="SM00470"/>
    </source>
</evidence>
<dbReference type="GO" id="GO:0009007">
    <property type="term" value="F:site-specific DNA-methyltransferase (adenine-specific) activity"/>
    <property type="evidence" value="ECO:0007669"/>
    <property type="project" value="UniProtKB-EC"/>
</dbReference>
<dbReference type="Pfam" id="PF02195">
    <property type="entry name" value="ParB_N"/>
    <property type="match status" value="1"/>
</dbReference>
<accession>A0A1Y6F4L8</accession>
<dbReference type="CDD" id="cd16403">
    <property type="entry name" value="ParB_N_like_MT"/>
    <property type="match status" value="1"/>
</dbReference>
<evidence type="ECO:0000256" key="5">
    <source>
        <dbReference type="SAM" id="MobiDB-lite"/>
    </source>
</evidence>
<keyword evidence="3" id="KW-0808">Transferase</keyword>
<dbReference type="EC" id="2.1.1.72" evidence="1"/>
<protein>
    <recommendedName>
        <fullName evidence="1">site-specific DNA-methyltransferase (adenine-specific)</fullName>
        <ecNumber evidence="1">2.1.1.72</ecNumber>
    </recommendedName>
</protein>
<dbReference type="Gene3D" id="3.40.50.150">
    <property type="entry name" value="Vaccinia Virus protein VP39"/>
    <property type="match status" value="1"/>
</dbReference>
<proteinExistence type="predicted"/>
<dbReference type="Pfam" id="PF01555">
    <property type="entry name" value="N6_N4_Mtase"/>
    <property type="match status" value="1"/>
</dbReference>
<evidence type="ECO:0000256" key="2">
    <source>
        <dbReference type="ARBA" id="ARBA00022603"/>
    </source>
</evidence>
<reference evidence="8" key="1">
    <citation type="submission" date="2017-04" db="EMBL/GenBank/DDBJ databases">
        <authorList>
            <person name="Varghese N."/>
            <person name="Submissions S."/>
        </authorList>
    </citation>
    <scope>NUCLEOTIDE SEQUENCE [LARGE SCALE GENOMIC DNA]</scope>
</reference>
<dbReference type="PRINTS" id="PR00508">
    <property type="entry name" value="S21N4MTFRASE"/>
</dbReference>